<dbReference type="GO" id="GO:0097711">
    <property type="term" value="P:ciliary basal body-plasma membrane docking"/>
    <property type="evidence" value="ECO:0007669"/>
    <property type="project" value="TreeGrafter"/>
</dbReference>
<feature type="coiled-coil region" evidence="8">
    <location>
        <begin position="500"/>
        <end position="527"/>
    </location>
</feature>
<dbReference type="GO" id="GO:0035869">
    <property type="term" value="C:ciliary transition zone"/>
    <property type="evidence" value="ECO:0007669"/>
    <property type="project" value="TreeGrafter"/>
</dbReference>
<feature type="coiled-coil region" evidence="8">
    <location>
        <begin position="1448"/>
        <end position="1475"/>
    </location>
</feature>
<feature type="coiled-coil region" evidence="8">
    <location>
        <begin position="335"/>
        <end position="475"/>
    </location>
</feature>
<gene>
    <name evidence="9" type="ORF">RN001_004648</name>
</gene>
<feature type="coiled-coil region" evidence="8">
    <location>
        <begin position="1588"/>
        <end position="1708"/>
    </location>
</feature>
<dbReference type="PANTHER" id="PTHR18879:SF20">
    <property type="entry name" value="CENTROSOMAL PROTEIN OF 290 KDA"/>
    <property type="match status" value="1"/>
</dbReference>
<keyword evidence="3" id="KW-0963">Cytoplasm</keyword>
<organism evidence="9 10">
    <name type="scientific">Aquatica leii</name>
    <dbReference type="NCBI Taxonomy" id="1421715"/>
    <lineage>
        <taxon>Eukaryota</taxon>
        <taxon>Metazoa</taxon>
        <taxon>Ecdysozoa</taxon>
        <taxon>Arthropoda</taxon>
        <taxon>Hexapoda</taxon>
        <taxon>Insecta</taxon>
        <taxon>Pterygota</taxon>
        <taxon>Neoptera</taxon>
        <taxon>Endopterygota</taxon>
        <taxon>Coleoptera</taxon>
        <taxon>Polyphaga</taxon>
        <taxon>Elateriformia</taxon>
        <taxon>Elateroidea</taxon>
        <taxon>Lampyridae</taxon>
        <taxon>Luciolinae</taxon>
        <taxon>Aquatica</taxon>
    </lineage>
</organism>
<dbReference type="GO" id="GO:1905349">
    <property type="term" value="P:ciliary transition zone assembly"/>
    <property type="evidence" value="ECO:0007669"/>
    <property type="project" value="TreeGrafter"/>
</dbReference>
<sequence length="2076" mass="242855">MDWKYILSLSPDNLHDDEKDHLYSTIVWFDSDSEKLDDRKYNMLFKISQELMKHKSEQVEALLAELDEIAVRQGEEEAKKQGSLDDLTSLKSKRSQIDSDDLEQKYKNIKAKYKQQLKTLETLKFDNDKLKQSLKMADDENLHLQEEIKSIINRGDESHSDISESATDQYKELIQTIQHKNKQISQLLDDIQVVENECVNLQDKVSKLKDELVDASNQISTMTNDYSMLKIELNEKAEIISQLKEEIESQQSQIQDYVEEKQQRDHQIDEFTVSIDKRIDEWKKILEEKDYELKKLRAETKQMSLHSSKSSISSNEDKSYVEMLTKVIYERDDQLTELRMQLQEATNEMEESTALLKQLSGDKNAAVKRVNELTSLVKNLKSQLKAAHARSQELQDSIEYAEKIAESKQEDINEILNKLKDEGKIELADELEHAQKLKSQLRVKDKQITEYVKMANKLQSTLDHAVNENSALRNKLGIADDEEISMATVLLKQYKQSKGHDKLHKKIHDLEEEKLTLKSDVQKLQRKVFSLSSQLLDVNEKSSFDSITNEFNKKNYEHDKNSEQYNKLLEENEGLRKGLHEILESIQDKNERSKKEINFESLEKLLCILDARHVSGWYHPAMRLQAELNTMQGINKELREQLKNARLELSGSLKCDEFKDLEIPTNISSTTKDVITNTNKHLFSVLSSYHEQEEISSKLIQKLEEYKTSFYISEQQIKILYKEYIEQKQFWKDKEQDYSKCIESLQDDVAILNSKLIEFTNINEEEYKKIEKIAELSSNVVKLNRKCVYLENEELRLSSEVKKLKTFLATAEHNVLEKISKYKNEFDKMQVHISNLENKLELSVSSVALINVQNRLDKLTIKYRQTLQEVQILKFMYDKDTVLLHETVKSLENHKINLQQQLLKATVDLHAHEATSISNGAENISKKLAQTEISEIAEKQRANHMTNLYSLVKEQLQKSENRLQEQEKMNKEILGKNLVLQETIKTLEDQIINYIAPEIFTELKEKCITLEQKQQKLTIDNNKLKNDLALLRKSQSTDEQVNENFEVLNLKHQILDLQSTSDDKALIARLSSEVVYARLAETDAQNKIEDLSNELSKYQHDYDVSKKCLEEEKLERDKLVVVYKQQISNLKQIVYFQRELYIGSAPLISEEVLASNIQMIIKDKQQSFKCLKNMQEKEHCCTLLKEELNKRLNITELLKQNGHEAFKQIQDWNEEKNLILVKELRYQKDIEFKNMQIEQLSDRLKNQDEIIIKLEEELLRAYHIYEHLSIDHKKDTTVISEARTASEDIKPTDVKLLKEIETQTCSELITPLSENKNLSAILVNLEAKLNYSENGIKEKNVVIEQLKNKVTELEMNISLFRTQIGDKQSQITFYEKHILELQNKLKMQCESQTTNSNNIIEQSKHIEELTVLKDALKKLQDASIEKDREVLKYQTLLKRDRDEHSLAAARMQGEVKRLQDIINAQEKAYKELESTSVYHPGKAAIEQYIGQVHALENHTADLHTSVSTLNTQLQSSRQEAIRWQSLANERLNNMELLRTELEERHSNEIAVYKKDSEKWRDEICKLKELINKHRHEIHKVEPDLKSILSEKDEEIRELNSTVKKLKFEIKKSYEKLDPPVSPRTLELEKINEQLTKDCENLKKKYEITLNRERQAKEEIRSIKEQILKKPSSARSDRSDKDEKYQRRINILEKENEDLRDKLDKQAVITEAHKIAVSENYDKWKKQKFWQQSVEKLKLKLQTKTEDYDKLNQTCAGYKILIERLEREKRVLEDKIKIIRNVQPDFFSKKLDVLHAENQKLLLDNEELTEKLEMHQHHSGALGATMLEGKLEAQEKKIAILEVTSKASTEVRAEFERLQTVVEHLQKLNLRLEAENLDLKLDLEKYGNDTPRLREQIQHLESYIDVLKSENEEKHTVTEFGDHQSQKGNTKKITELERTVFVLKRVVEKLQVENKRLTTTRPCQSGRVGYDKLRMDYSKLKDQYAERLQEIMRLEEQLKSSNNTIALLEQRERSKEVNSLADELSRVKAELVHKNELLDKIKILLHRAASKEKSLLEEIATLKQIVPRDFASISSGS</sequence>
<dbReference type="Proteomes" id="UP001353858">
    <property type="component" value="Unassembled WGS sequence"/>
</dbReference>
<feature type="coiled-coil region" evidence="8">
    <location>
        <begin position="949"/>
        <end position="976"/>
    </location>
</feature>
<evidence type="ECO:0000256" key="7">
    <source>
        <dbReference type="ARBA" id="ARBA00023273"/>
    </source>
</evidence>
<keyword evidence="5 8" id="KW-0175">Coiled coil</keyword>
<evidence type="ECO:0000256" key="5">
    <source>
        <dbReference type="ARBA" id="ARBA00023054"/>
    </source>
</evidence>
<keyword evidence="6" id="KW-0206">Cytoskeleton</keyword>
<dbReference type="PANTHER" id="PTHR18879">
    <property type="entry name" value="CENTROSOMAL PROTEIN OF 290 KDA"/>
    <property type="match status" value="1"/>
</dbReference>
<dbReference type="EMBL" id="JARPUR010000002">
    <property type="protein sequence ID" value="KAK4881329.1"/>
    <property type="molecule type" value="Genomic_DNA"/>
</dbReference>
<evidence type="ECO:0008006" key="11">
    <source>
        <dbReference type="Google" id="ProtNLM"/>
    </source>
</evidence>
<keyword evidence="4" id="KW-0970">Cilium biogenesis/degradation</keyword>
<evidence type="ECO:0000256" key="6">
    <source>
        <dbReference type="ARBA" id="ARBA00023212"/>
    </source>
</evidence>
<comment type="subcellular location">
    <subcellularLocation>
        <location evidence="1">Cytoplasm</location>
        <location evidence="1">Cytoskeleton</location>
        <location evidence="1">Cilium basal body</location>
    </subcellularLocation>
    <subcellularLocation>
        <location evidence="2">Cytoplasm</location>
        <location evidence="2">Cytoskeleton</location>
        <location evidence="2">Microtubule organizing center</location>
        <location evidence="2">Centrosome</location>
    </subcellularLocation>
</comment>
<feature type="coiled-coil region" evidence="8">
    <location>
        <begin position="1932"/>
        <end position="2010"/>
    </location>
</feature>
<dbReference type="GO" id="GO:1905515">
    <property type="term" value="P:non-motile cilium assembly"/>
    <property type="evidence" value="ECO:0007669"/>
    <property type="project" value="TreeGrafter"/>
</dbReference>
<evidence type="ECO:0000256" key="2">
    <source>
        <dbReference type="ARBA" id="ARBA00004300"/>
    </source>
</evidence>
<feature type="coiled-coil region" evidence="8">
    <location>
        <begin position="583"/>
        <end position="648"/>
    </location>
</feature>
<protein>
    <recommendedName>
        <fullName evidence="11">Centrosomal protein of 290kDa coiled-coil region domain-containing protein</fullName>
    </recommendedName>
</protein>
<dbReference type="GO" id="GO:0034451">
    <property type="term" value="C:centriolar satellite"/>
    <property type="evidence" value="ECO:0007669"/>
    <property type="project" value="TreeGrafter"/>
</dbReference>
<name>A0AAN7PYR5_9COLE</name>
<dbReference type="Gene3D" id="1.10.287.1490">
    <property type="match status" value="1"/>
</dbReference>
<evidence type="ECO:0000256" key="4">
    <source>
        <dbReference type="ARBA" id="ARBA00022794"/>
    </source>
</evidence>
<reference evidence="10" key="1">
    <citation type="submission" date="2023-01" db="EMBL/GenBank/DDBJ databases">
        <title>Key to firefly adult light organ development and bioluminescence: homeobox transcription factors regulate luciferase expression and transportation to peroxisome.</title>
        <authorList>
            <person name="Fu X."/>
        </authorList>
    </citation>
    <scope>NUCLEOTIDE SEQUENCE [LARGE SCALE GENOMIC DNA]</scope>
</reference>
<keyword evidence="10" id="KW-1185">Reference proteome</keyword>
<feature type="coiled-coil region" evidence="8">
    <location>
        <begin position="1336"/>
        <end position="1363"/>
    </location>
</feature>
<evidence type="ECO:0000313" key="9">
    <source>
        <dbReference type="EMBL" id="KAK4881329.1"/>
    </source>
</evidence>
<feature type="coiled-coil region" evidence="8">
    <location>
        <begin position="99"/>
        <end position="299"/>
    </location>
</feature>
<feature type="coiled-coil region" evidence="8">
    <location>
        <begin position="1230"/>
        <end position="1257"/>
    </location>
</feature>
<feature type="coiled-coil region" evidence="8">
    <location>
        <begin position="1733"/>
        <end position="1881"/>
    </location>
</feature>
<evidence type="ECO:0000256" key="8">
    <source>
        <dbReference type="SAM" id="Coils"/>
    </source>
</evidence>
<evidence type="ECO:0000313" key="10">
    <source>
        <dbReference type="Proteomes" id="UP001353858"/>
    </source>
</evidence>
<evidence type="ECO:0000256" key="3">
    <source>
        <dbReference type="ARBA" id="ARBA00022490"/>
    </source>
</evidence>
<evidence type="ECO:0000256" key="1">
    <source>
        <dbReference type="ARBA" id="ARBA00004120"/>
    </source>
</evidence>
<proteinExistence type="predicted"/>
<feature type="coiled-coil region" evidence="8">
    <location>
        <begin position="819"/>
        <end position="908"/>
    </location>
</feature>
<keyword evidence="7" id="KW-0966">Cell projection</keyword>
<dbReference type="InterPro" id="IPR026201">
    <property type="entry name" value="Cep290"/>
</dbReference>
<accession>A0AAN7PYR5</accession>
<comment type="caution">
    <text evidence="9">The sequence shown here is derived from an EMBL/GenBank/DDBJ whole genome shotgun (WGS) entry which is preliminary data.</text>
</comment>